<dbReference type="AlphaFoldDB" id="A0AAV7PR29"/>
<accession>A0AAV7PR29</accession>
<evidence type="ECO:0000313" key="2">
    <source>
        <dbReference type="Proteomes" id="UP001066276"/>
    </source>
</evidence>
<protein>
    <submittedName>
        <fullName evidence="1">Uncharacterized protein</fullName>
    </submittedName>
</protein>
<name>A0AAV7PR29_PLEWA</name>
<dbReference type="EMBL" id="JANPWB010000011">
    <property type="protein sequence ID" value="KAJ1129881.1"/>
    <property type="molecule type" value="Genomic_DNA"/>
</dbReference>
<reference evidence="1" key="1">
    <citation type="journal article" date="2022" name="bioRxiv">
        <title>Sequencing and chromosome-scale assembly of the giantPleurodeles waltlgenome.</title>
        <authorList>
            <person name="Brown T."/>
            <person name="Elewa A."/>
            <person name="Iarovenko S."/>
            <person name="Subramanian E."/>
            <person name="Araus A.J."/>
            <person name="Petzold A."/>
            <person name="Susuki M."/>
            <person name="Suzuki K.-i.T."/>
            <person name="Hayashi T."/>
            <person name="Toyoda A."/>
            <person name="Oliveira C."/>
            <person name="Osipova E."/>
            <person name="Leigh N.D."/>
            <person name="Simon A."/>
            <person name="Yun M.H."/>
        </authorList>
    </citation>
    <scope>NUCLEOTIDE SEQUENCE</scope>
    <source>
        <strain evidence="1">20211129_DDA</strain>
        <tissue evidence="1">Liver</tissue>
    </source>
</reference>
<keyword evidence="2" id="KW-1185">Reference proteome</keyword>
<proteinExistence type="predicted"/>
<organism evidence="1 2">
    <name type="scientific">Pleurodeles waltl</name>
    <name type="common">Iberian ribbed newt</name>
    <dbReference type="NCBI Taxonomy" id="8319"/>
    <lineage>
        <taxon>Eukaryota</taxon>
        <taxon>Metazoa</taxon>
        <taxon>Chordata</taxon>
        <taxon>Craniata</taxon>
        <taxon>Vertebrata</taxon>
        <taxon>Euteleostomi</taxon>
        <taxon>Amphibia</taxon>
        <taxon>Batrachia</taxon>
        <taxon>Caudata</taxon>
        <taxon>Salamandroidea</taxon>
        <taxon>Salamandridae</taxon>
        <taxon>Pleurodelinae</taxon>
        <taxon>Pleurodeles</taxon>
    </lineage>
</organism>
<feature type="non-terminal residue" evidence="1">
    <location>
        <position position="1"/>
    </location>
</feature>
<sequence>ATLGDTSVIHMTIPCTHSGAYRDVLQSLHDTIGYALANSKHVRTAFPLMEQEKSLPNASHLA</sequence>
<gene>
    <name evidence="1" type="ORF">NDU88_008242</name>
</gene>
<comment type="caution">
    <text evidence="1">The sequence shown here is derived from an EMBL/GenBank/DDBJ whole genome shotgun (WGS) entry which is preliminary data.</text>
</comment>
<evidence type="ECO:0000313" key="1">
    <source>
        <dbReference type="EMBL" id="KAJ1129881.1"/>
    </source>
</evidence>
<dbReference type="Proteomes" id="UP001066276">
    <property type="component" value="Chromosome 7"/>
</dbReference>
<feature type="non-terminal residue" evidence="1">
    <location>
        <position position="62"/>
    </location>
</feature>